<reference evidence="1 2" key="1">
    <citation type="submission" date="2015-02" db="EMBL/GenBank/DDBJ databases">
        <title>Genome Sequencing of Rickettsiales.</title>
        <authorList>
            <person name="Daugherty S.C."/>
            <person name="Su Q."/>
            <person name="Abolude K."/>
            <person name="Beier-Sexton M."/>
            <person name="Carlyon J.A."/>
            <person name="Carter R."/>
            <person name="Day N.P."/>
            <person name="Dumler S.J."/>
            <person name="Dyachenko V."/>
            <person name="Godinez A."/>
            <person name="Kurtti T.J."/>
            <person name="Lichay M."/>
            <person name="Mullins K.E."/>
            <person name="Ott S."/>
            <person name="Pappas-Brown V."/>
            <person name="Paris D.H."/>
            <person name="Patel P."/>
            <person name="Richards A.L."/>
            <person name="Sadzewicz L."/>
            <person name="Sears K."/>
            <person name="Seidman D."/>
            <person name="Sengamalay N."/>
            <person name="Stenos J."/>
            <person name="Tallon L.J."/>
            <person name="Vincent G."/>
            <person name="Fraser C.M."/>
            <person name="Munderloh U."/>
            <person name="Dunning-Hotopp J.C."/>
        </authorList>
    </citation>
    <scope>NUCLEOTIDE SEQUENCE [LARGE SCALE GENOMIC DNA]</scope>
    <source>
        <strain evidence="1 2">Fuller</strain>
    </source>
</reference>
<organism evidence="1 2">
    <name type="scientific">Orientia chuto str. Dubai</name>
    <dbReference type="NCBI Taxonomy" id="1359168"/>
    <lineage>
        <taxon>Bacteria</taxon>
        <taxon>Pseudomonadati</taxon>
        <taxon>Pseudomonadota</taxon>
        <taxon>Alphaproteobacteria</taxon>
        <taxon>Rickettsiales</taxon>
        <taxon>Rickettsiaceae</taxon>
        <taxon>Rickettsieae</taxon>
        <taxon>Orientia</taxon>
    </lineage>
</organism>
<sequence length="371" mass="42918">MKAEPAEVKKLVAPQRYGNCTTRSIREMLRDNLPDSTFRELYDFITLVRYSIKLEMLEMAIGRSQKIADPVLGNYTEFFSFEKRDEKFFSIFQHKVNSILGVEPSTPIQNLQAIEFLGGNKTVFSEKDLQFLAEIYARKYVDAELIKLNSEKSQAIVHSTVASDNSKFWVSEVLYDEDGYNAITKQQLLMDVFIPINTTSSKSRVRSVLERILPLSYHPLDWDSICLSDQIGIVNEVFFDAVQDCDAYLTQPLLLPVKEKLLQCVKQYYKSDLVENSSLPPNIRKHIIDSWRESCLQDPKINLIIKAAITPNKYYFHNYKIASESSFEDKLQTLKKRERLNIETKVIPKGHVARIKRELESKQLDRAIKGR</sequence>
<dbReference type="STRING" id="1359168.OCHUTO_0267"/>
<name>A0A0F3MMA4_9RICK</name>
<proteinExistence type="predicted"/>
<dbReference type="OrthoDB" id="7162173at2"/>
<dbReference type="Proteomes" id="UP000033616">
    <property type="component" value="Unassembled WGS sequence"/>
</dbReference>
<gene>
    <name evidence="1" type="ORF">OCHUTO_0267</name>
</gene>
<evidence type="ECO:0000313" key="2">
    <source>
        <dbReference type="Proteomes" id="UP000033616"/>
    </source>
</evidence>
<dbReference type="PATRIC" id="fig|1359168.3.peg.1021"/>
<accession>A0A0F3MMA4</accession>
<dbReference type="RefSeq" id="WP_045797038.1">
    <property type="nucleotide sequence ID" value="NZ_LANP01000005.1"/>
</dbReference>
<dbReference type="EMBL" id="LANP01000005">
    <property type="protein sequence ID" value="KJV56908.1"/>
    <property type="molecule type" value="Genomic_DNA"/>
</dbReference>
<comment type="caution">
    <text evidence="1">The sequence shown here is derived from an EMBL/GenBank/DDBJ whole genome shotgun (WGS) entry which is preliminary data.</text>
</comment>
<dbReference type="AlphaFoldDB" id="A0A0F3MMA4"/>
<keyword evidence="2" id="KW-1185">Reference proteome</keyword>
<evidence type="ECO:0000313" key="1">
    <source>
        <dbReference type="EMBL" id="KJV56908.1"/>
    </source>
</evidence>
<protein>
    <submittedName>
        <fullName evidence="1">Uncharacterized protein</fullName>
    </submittedName>
</protein>